<evidence type="ECO:0000313" key="4">
    <source>
        <dbReference type="Proteomes" id="UP000187203"/>
    </source>
</evidence>
<accession>A0A1R3GFZ1</accession>
<comment type="cofactor">
    <cofactor evidence="1">
        <name>Mg(2+)</name>
        <dbReference type="ChEBI" id="CHEBI:18420"/>
    </cofactor>
</comment>
<comment type="catalytic activity">
    <reaction evidence="1">
        <text>ATP + H2O = ADP + phosphate + H(+)</text>
        <dbReference type="Rhea" id="RHEA:13065"/>
        <dbReference type="ChEBI" id="CHEBI:15377"/>
        <dbReference type="ChEBI" id="CHEBI:15378"/>
        <dbReference type="ChEBI" id="CHEBI:30616"/>
        <dbReference type="ChEBI" id="CHEBI:43474"/>
        <dbReference type="ChEBI" id="CHEBI:456216"/>
        <dbReference type="EC" id="5.6.2.3"/>
    </reaction>
</comment>
<dbReference type="GO" id="GO:0016887">
    <property type="term" value="F:ATP hydrolysis activity"/>
    <property type="evidence" value="ECO:0007669"/>
    <property type="project" value="RHEA"/>
</dbReference>
<dbReference type="InterPro" id="IPR027417">
    <property type="entry name" value="P-loop_NTPase"/>
</dbReference>
<keyword evidence="1" id="KW-0233">DNA recombination</keyword>
<evidence type="ECO:0000256" key="1">
    <source>
        <dbReference type="RuleBase" id="RU363044"/>
    </source>
</evidence>
<dbReference type="GO" id="GO:0005524">
    <property type="term" value="F:ATP binding"/>
    <property type="evidence" value="ECO:0007669"/>
    <property type="project" value="UniProtKB-KW"/>
</dbReference>
<dbReference type="GO" id="GO:0043139">
    <property type="term" value="F:5'-3' DNA helicase activity"/>
    <property type="evidence" value="ECO:0007669"/>
    <property type="project" value="UniProtKB-EC"/>
</dbReference>
<evidence type="ECO:0000313" key="3">
    <source>
        <dbReference type="EMBL" id="OMO57003.1"/>
    </source>
</evidence>
<dbReference type="SUPFAM" id="SSF52540">
    <property type="entry name" value="P-loop containing nucleoside triphosphate hydrolases"/>
    <property type="match status" value="1"/>
</dbReference>
<evidence type="ECO:0000259" key="2">
    <source>
        <dbReference type="Pfam" id="PF05970"/>
    </source>
</evidence>
<organism evidence="3 4">
    <name type="scientific">Corchorus olitorius</name>
    <dbReference type="NCBI Taxonomy" id="93759"/>
    <lineage>
        <taxon>Eukaryota</taxon>
        <taxon>Viridiplantae</taxon>
        <taxon>Streptophyta</taxon>
        <taxon>Embryophyta</taxon>
        <taxon>Tracheophyta</taxon>
        <taxon>Spermatophyta</taxon>
        <taxon>Magnoliopsida</taxon>
        <taxon>eudicotyledons</taxon>
        <taxon>Gunneridae</taxon>
        <taxon>Pentapetalae</taxon>
        <taxon>rosids</taxon>
        <taxon>malvids</taxon>
        <taxon>Malvales</taxon>
        <taxon>Malvaceae</taxon>
        <taxon>Grewioideae</taxon>
        <taxon>Apeibeae</taxon>
        <taxon>Corchorus</taxon>
    </lineage>
</organism>
<protein>
    <recommendedName>
        <fullName evidence="1">ATP-dependent DNA helicase</fullName>
        <ecNumber evidence="1">5.6.2.3</ecNumber>
    </recommendedName>
</protein>
<dbReference type="Pfam" id="PF05970">
    <property type="entry name" value="PIF1"/>
    <property type="match status" value="1"/>
</dbReference>
<dbReference type="GO" id="GO:0006310">
    <property type="term" value="P:DNA recombination"/>
    <property type="evidence" value="ECO:0007669"/>
    <property type="project" value="UniProtKB-KW"/>
</dbReference>
<reference evidence="4" key="1">
    <citation type="submission" date="2013-09" db="EMBL/GenBank/DDBJ databases">
        <title>Corchorus olitorius genome sequencing.</title>
        <authorList>
            <person name="Alam M."/>
            <person name="Haque M.S."/>
            <person name="Islam M.S."/>
            <person name="Emdad E.M."/>
            <person name="Islam M.M."/>
            <person name="Ahmed B."/>
            <person name="Halim A."/>
            <person name="Hossen Q.M.M."/>
            <person name="Hossain M.Z."/>
            <person name="Ahmed R."/>
            <person name="Khan M.M."/>
            <person name="Islam R."/>
            <person name="Rashid M.M."/>
            <person name="Khan S.A."/>
            <person name="Rahman M.S."/>
            <person name="Alam M."/>
            <person name="Yahiya A.S."/>
            <person name="Khan M.S."/>
            <person name="Azam M.S."/>
            <person name="Haque T."/>
            <person name="Lashkar M.Z.H."/>
            <person name="Akhand A.I."/>
            <person name="Morshed G."/>
            <person name="Roy S."/>
            <person name="Uddin K.S."/>
            <person name="Rabeya T."/>
            <person name="Hossain A.S."/>
            <person name="Chowdhury A."/>
            <person name="Snigdha A.R."/>
            <person name="Mortoza M.S."/>
            <person name="Matin S.A."/>
            <person name="Hoque S.M.E."/>
            <person name="Islam M.K."/>
            <person name="Roy D.K."/>
            <person name="Haider R."/>
            <person name="Moosa M.M."/>
            <person name="Elias S.M."/>
            <person name="Hasan A.M."/>
            <person name="Jahan S."/>
            <person name="Shafiuddin M."/>
            <person name="Mahmood N."/>
            <person name="Shommy N.S."/>
        </authorList>
    </citation>
    <scope>NUCLEOTIDE SEQUENCE [LARGE SCALE GENOMIC DNA]</scope>
    <source>
        <strain evidence="4">cv. O-4</strain>
    </source>
</reference>
<dbReference type="PANTHER" id="PTHR10492">
    <property type="match status" value="1"/>
</dbReference>
<dbReference type="EC" id="5.6.2.3" evidence="1"/>
<keyword evidence="1" id="KW-0234">DNA repair</keyword>
<dbReference type="Gene3D" id="3.40.50.300">
    <property type="entry name" value="P-loop containing nucleotide triphosphate hydrolases"/>
    <property type="match status" value="1"/>
</dbReference>
<dbReference type="OrthoDB" id="1918649at2759"/>
<keyword evidence="1" id="KW-0547">Nucleotide-binding</keyword>
<keyword evidence="1 3" id="KW-0347">Helicase</keyword>
<dbReference type="InterPro" id="IPR010285">
    <property type="entry name" value="DNA_helicase_pif1-like_DEAD"/>
</dbReference>
<dbReference type="PANTHER" id="PTHR10492:SF90">
    <property type="entry name" value="ATP-DEPENDENT DNA HELICASE"/>
    <property type="match status" value="1"/>
</dbReference>
<dbReference type="AlphaFoldDB" id="A0A1R3GFZ1"/>
<comment type="similarity">
    <text evidence="1">Belongs to the helicase family.</text>
</comment>
<dbReference type="STRING" id="93759.A0A1R3GFZ1"/>
<dbReference type="GO" id="GO:0000723">
    <property type="term" value="P:telomere maintenance"/>
    <property type="evidence" value="ECO:0007669"/>
    <property type="project" value="InterPro"/>
</dbReference>
<gene>
    <name evidence="3" type="ORF">COLO4_35517</name>
</gene>
<dbReference type="EMBL" id="AWUE01022657">
    <property type="protein sequence ID" value="OMO57003.1"/>
    <property type="molecule type" value="Genomic_DNA"/>
</dbReference>
<sequence length="237" mass="26694">MDMLRRLNTRQLEIYGIIGDAVDDNKGGMFFVYGYGGTGKTFLWNTIIAGIRSAGKIVLEVASSGIVSLLLPGGRTVHSRFKIPLTIQECSTCIISMGTQHAKLINNADLIVWDEAPMIHRHCVEAMDKTLKEIVTNSNKDGTNYLSEEKQYSLEETSDKFCPSFLPEVNPKLNATLCNSPIWNNCKLLRLTENMRLKQHDLNNSSRKELEKFSDWLLRVCEGKLGCDDIFDTTKVK</sequence>
<keyword evidence="4" id="KW-1185">Reference proteome</keyword>
<name>A0A1R3GFZ1_9ROSI</name>
<comment type="caution">
    <text evidence="3">The sequence shown here is derived from an EMBL/GenBank/DDBJ whole genome shotgun (WGS) entry which is preliminary data.</text>
</comment>
<keyword evidence="1" id="KW-0067">ATP-binding</keyword>
<dbReference type="Proteomes" id="UP000187203">
    <property type="component" value="Unassembled WGS sequence"/>
</dbReference>
<keyword evidence="1" id="KW-0378">Hydrolase</keyword>
<feature type="domain" description="DNA helicase Pif1-like DEAD-box helicase" evidence="2">
    <location>
        <begin position="7"/>
        <end position="225"/>
    </location>
</feature>
<keyword evidence="1" id="KW-0227">DNA damage</keyword>
<dbReference type="GO" id="GO:0006281">
    <property type="term" value="P:DNA repair"/>
    <property type="evidence" value="ECO:0007669"/>
    <property type="project" value="UniProtKB-KW"/>
</dbReference>
<proteinExistence type="inferred from homology"/>